<dbReference type="AlphaFoldDB" id="R2NTE5"/>
<dbReference type="EMBL" id="AJAK01000022">
    <property type="protein sequence ID" value="EOH74288.1"/>
    <property type="molecule type" value="Genomic_DNA"/>
</dbReference>
<accession>R2NTE5</accession>
<evidence type="ECO:0008006" key="3">
    <source>
        <dbReference type="Google" id="ProtNLM"/>
    </source>
</evidence>
<proteinExistence type="predicted"/>
<name>R2NTE5_9ENTE</name>
<evidence type="ECO:0000313" key="2">
    <source>
        <dbReference type="Proteomes" id="UP000013783"/>
    </source>
</evidence>
<organism evidence="1 2">
    <name type="scientific">Enterococcus malodoratus ATCC 43197</name>
    <dbReference type="NCBI Taxonomy" id="1158601"/>
    <lineage>
        <taxon>Bacteria</taxon>
        <taxon>Bacillati</taxon>
        <taxon>Bacillota</taxon>
        <taxon>Bacilli</taxon>
        <taxon>Lactobacillales</taxon>
        <taxon>Enterococcaceae</taxon>
        <taxon>Enterococcus</taxon>
    </lineage>
</organism>
<comment type="caution">
    <text evidence="1">The sequence shown here is derived from an EMBL/GenBank/DDBJ whole genome shotgun (WGS) entry which is preliminary data.</text>
</comment>
<dbReference type="Proteomes" id="UP000013783">
    <property type="component" value="Unassembled WGS sequence"/>
</dbReference>
<gene>
    <name evidence="1" type="ORF">UAI_03357</name>
</gene>
<feature type="non-terminal residue" evidence="1">
    <location>
        <position position="48"/>
    </location>
</feature>
<protein>
    <recommendedName>
        <fullName evidence="3">IS21 family transposase</fullName>
    </recommendedName>
</protein>
<evidence type="ECO:0000313" key="1">
    <source>
        <dbReference type="EMBL" id="EOH74288.1"/>
    </source>
</evidence>
<reference evidence="1 2" key="1">
    <citation type="submission" date="2013-02" db="EMBL/GenBank/DDBJ databases">
        <title>The Genome Sequence of Enterococcus malodoratus ATCC_43197.</title>
        <authorList>
            <consortium name="The Broad Institute Genome Sequencing Platform"/>
            <consortium name="The Broad Institute Genome Sequencing Center for Infectious Disease"/>
            <person name="Earl A.M."/>
            <person name="Gilmore M.S."/>
            <person name="Lebreton F."/>
            <person name="Walker B."/>
            <person name="Young S.K."/>
            <person name="Zeng Q."/>
            <person name="Gargeya S."/>
            <person name="Fitzgerald M."/>
            <person name="Haas B."/>
            <person name="Abouelleil A."/>
            <person name="Alvarado L."/>
            <person name="Arachchi H.M."/>
            <person name="Berlin A.M."/>
            <person name="Chapman S.B."/>
            <person name="Dewar J."/>
            <person name="Goldberg J."/>
            <person name="Griggs A."/>
            <person name="Gujja S."/>
            <person name="Hansen M."/>
            <person name="Howarth C."/>
            <person name="Imamovic A."/>
            <person name="Larimer J."/>
            <person name="McCowan C."/>
            <person name="Murphy C."/>
            <person name="Neiman D."/>
            <person name="Pearson M."/>
            <person name="Priest M."/>
            <person name="Roberts A."/>
            <person name="Saif S."/>
            <person name="Shea T."/>
            <person name="Sisk P."/>
            <person name="Sykes S."/>
            <person name="Wortman J."/>
            <person name="Nusbaum C."/>
            <person name="Birren B."/>
        </authorList>
    </citation>
    <scope>NUCLEOTIDE SEQUENCE [LARGE SCALE GENOMIC DNA]</scope>
    <source>
        <strain evidence="1 2">ATCC 43197</strain>
    </source>
</reference>
<sequence length="48" mass="5669">MRKDVLEGVLRHIMNDIQPNYAAMAKQYNCDYRTVKRYYEAGTKGEVE</sequence>